<reference evidence="3" key="1">
    <citation type="submission" date="2025-08" db="UniProtKB">
        <authorList>
            <consortium name="RefSeq"/>
        </authorList>
    </citation>
    <scope>IDENTIFICATION</scope>
</reference>
<dbReference type="Proteomes" id="UP000515124">
    <property type="component" value="Unplaced"/>
</dbReference>
<name>A0A6P5TGN0_PRUAV</name>
<keyword evidence="2" id="KW-1185">Reference proteome</keyword>
<feature type="region of interest" description="Disordered" evidence="1">
    <location>
        <begin position="70"/>
        <end position="92"/>
    </location>
</feature>
<proteinExistence type="predicted"/>
<feature type="compositionally biased region" description="Low complexity" evidence="1">
    <location>
        <begin position="82"/>
        <end position="91"/>
    </location>
</feature>
<organism evidence="2 3">
    <name type="scientific">Prunus avium</name>
    <name type="common">Cherry</name>
    <name type="synonym">Cerasus avium</name>
    <dbReference type="NCBI Taxonomy" id="42229"/>
    <lineage>
        <taxon>Eukaryota</taxon>
        <taxon>Viridiplantae</taxon>
        <taxon>Streptophyta</taxon>
        <taxon>Embryophyta</taxon>
        <taxon>Tracheophyta</taxon>
        <taxon>Spermatophyta</taxon>
        <taxon>Magnoliopsida</taxon>
        <taxon>eudicotyledons</taxon>
        <taxon>Gunneridae</taxon>
        <taxon>Pentapetalae</taxon>
        <taxon>rosids</taxon>
        <taxon>fabids</taxon>
        <taxon>Rosales</taxon>
        <taxon>Rosaceae</taxon>
        <taxon>Amygdaloideae</taxon>
        <taxon>Amygdaleae</taxon>
        <taxon>Prunus</taxon>
    </lineage>
</organism>
<gene>
    <name evidence="3" type="primary">LOC110767131</name>
</gene>
<feature type="region of interest" description="Disordered" evidence="1">
    <location>
        <begin position="207"/>
        <end position="228"/>
    </location>
</feature>
<dbReference type="KEGG" id="pavi:110767131"/>
<evidence type="ECO:0000313" key="2">
    <source>
        <dbReference type="Proteomes" id="UP000515124"/>
    </source>
</evidence>
<dbReference type="AlphaFoldDB" id="A0A6P5TGN0"/>
<dbReference type="RefSeq" id="XP_021826267.1">
    <property type="nucleotide sequence ID" value="XM_021970575.1"/>
</dbReference>
<protein>
    <submittedName>
        <fullName evidence="3">Uncharacterized protein LOC110767131</fullName>
    </submittedName>
</protein>
<sequence length="228" mass="24278">MNLYKKQRMKIRGLPFIAGGTLDIILGSNQENMEAKVPCDVEKVEELVPTYDSKMTDAPLSSLGEKNVVTASTDSAEEKPEVPVSTPSPEVQNDICLVSPKLEMRVEDYSGSNAGEPQTLLNGAEMDYSSELVKLELGDANGFSSIDNSALATSTLPAAGNDLNVISKTEDDNSIHYPKEGAADTITGPLVIPEGSPKAKACEALMSGSNESDSVILSRIHHSPESTH</sequence>
<accession>A0A6P5TGN0</accession>
<evidence type="ECO:0000313" key="3">
    <source>
        <dbReference type="RefSeq" id="XP_021826267.1"/>
    </source>
</evidence>
<dbReference type="GeneID" id="110767131"/>
<evidence type="ECO:0000256" key="1">
    <source>
        <dbReference type="SAM" id="MobiDB-lite"/>
    </source>
</evidence>